<accession>A0A1I7W4U6</accession>
<name>A0A1I7W4U6_LOALO</name>
<sequence>MEPVEPVRGNASQHKVCRKRVVTKNELKRILTYYTSQLPCVTEACKVEKRELNSLVKTLQEEVRAKDASIKVLRENLATMRFTIREFSCFIASKHPGTTIAAAAQTWEKRWKAEDEDGLWNTADSPKVQSAVRRYRSHTKPSTSSVANTSTANNMQPEKAQFTSPQQNNMFHEFARKNENVDLAHMPSCQISVSAVAISRLTNPNITRKSSANSEQFISASLSTATNSGNCPTPQTQSVATAHALITVNQPLNLPMPSDVSSHILMPTSSQYKTIQANNSSQLNGQSAVNHTPAAGYLRLNSAETKRKNRNGPIGIRKFQRSETVSDVIILSDDESDEKVDIISEDMVTVPRYDSTNSLVCKKSHPLVYPRLRIYPGLRISRLHITWLNSFEDITKTKHIILNVRYAGEYSKQIFHILYYIRSMVEKEEAEGWTRIYSKECEAGGNSRLRIQFDEGQTWLNDAVYFTGFIECGFERYGAYADVCKVELGLQDKQMPANFTRRYWP</sequence>
<dbReference type="AlphaFoldDB" id="A0A1I7W4U6"/>
<feature type="coiled-coil region" evidence="1">
    <location>
        <begin position="42"/>
        <end position="76"/>
    </location>
</feature>
<keyword evidence="1" id="KW-0175">Coiled coil</keyword>
<evidence type="ECO:0000256" key="2">
    <source>
        <dbReference type="SAM" id="MobiDB-lite"/>
    </source>
</evidence>
<evidence type="ECO:0000256" key="1">
    <source>
        <dbReference type="SAM" id="Coils"/>
    </source>
</evidence>
<evidence type="ECO:0000313" key="3">
    <source>
        <dbReference type="Proteomes" id="UP000095285"/>
    </source>
</evidence>
<reference evidence="4" key="2">
    <citation type="submission" date="2016-11" db="UniProtKB">
        <authorList>
            <consortium name="WormBaseParasite"/>
        </authorList>
    </citation>
    <scope>IDENTIFICATION</scope>
</reference>
<feature type="region of interest" description="Disordered" evidence="2">
    <location>
        <begin position="130"/>
        <end position="150"/>
    </location>
</feature>
<organism evidence="3 4">
    <name type="scientific">Loa loa</name>
    <name type="common">Eye worm</name>
    <name type="synonym">Filaria loa</name>
    <dbReference type="NCBI Taxonomy" id="7209"/>
    <lineage>
        <taxon>Eukaryota</taxon>
        <taxon>Metazoa</taxon>
        <taxon>Ecdysozoa</taxon>
        <taxon>Nematoda</taxon>
        <taxon>Chromadorea</taxon>
        <taxon>Rhabditida</taxon>
        <taxon>Spirurina</taxon>
        <taxon>Spiruromorpha</taxon>
        <taxon>Filarioidea</taxon>
        <taxon>Onchocercidae</taxon>
        <taxon>Loa</taxon>
    </lineage>
</organism>
<keyword evidence="3" id="KW-1185">Reference proteome</keyword>
<dbReference type="WBParaSite" id="EN70_9631">
    <property type="protein sequence ID" value="EN70_9631"/>
    <property type="gene ID" value="EN70_9631"/>
</dbReference>
<reference evidence="3" key="1">
    <citation type="submission" date="2012-04" db="EMBL/GenBank/DDBJ databases">
        <title>The Genome Sequence of Loa loa.</title>
        <authorList>
            <consortium name="The Broad Institute Genome Sequencing Platform"/>
            <consortium name="Broad Institute Genome Sequencing Center for Infectious Disease"/>
            <person name="Nutman T.B."/>
            <person name="Fink D.L."/>
            <person name="Russ C."/>
            <person name="Young S."/>
            <person name="Zeng Q."/>
            <person name="Gargeya S."/>
            <person name="Alvarado L."/>
            <person name="Berlin A."/>
            <person name="Chapman S.B."/>
            <person name="Chen Z."/>
            <person name="Freedman E."/>
            <person name="Gellesch M."/>
            <person name="Goldberg J."/>
            <person name="Griggs A."/>
            <person name="Gujja S."/>
            <person name="Heilman E.R."/>
            <person name="Heiman D."/>
            <person name="Howarth C."/>
            <person name="Mehta T."/>
            <person name="Neiman D."/>
            <person name="Pearson M."/>
            <person name="Roberts A."/>
            <person name="Saif S."/>
            <person name="Shea T."/>
            <person name="Shenoy N."/>
            <person name="Sisk P."/>
            <person name="Stolte C."/>
            <person name="Sykes S."/>
            <person name="White J."/>
            <person name="Yandava C."/>
            <person name="Haas B."/>
            <person name="Henn M.R."/>
            <person name="Nusbaum C."/>
            <person name="Birren B."/>
        </authorList>
    </citation>
    <scope>NUCLEOTIDE SEQUENCE [LARGE SCALE GENOMIC DNA]</scope>
</reference>
<protein>
    <submittedName>
        <fullName evidence="4">MATH domain-containing protein</fullName>
    </submittedName>
</protein>
<proteinExistence type="predicted"/>
<evidence type="ECO:0000313" key="4">
    <source>
        <dbReference type="WBParaSite" id="EN70_9631"/>
    </source>
</evidence>
<dbReference type="Proteomes" id="UP000095285">
    <property type="component" value="Unassembled WGS sequence"/>
</dbReference>